<feature type="compositionally biased region" description="Polar residues" evidence="1">
    <location>
        <begin position="283"/>
        <end position="301"/>
    </location>
</feature>
<dbReference type="RefSeq" id="WP_378612351.1">
    <property type="nucleotide sequence ID" value="NZ_JBHSAX010000010.1"/>
</dbReference>
<sequence length="458" mass="49190">MAEFGKLPNGDVDKLEQAATAWRTFSNHDIIANAGARVAAIAGLLEPMPDENLAPIREHIESVRKAADDLRTASLALATPVSEYHAATVAVRGDIESAVTSAKWAVGLTVAAAAAAFFFTLGGSAAAGAGGVTAIVANTANTIRDVYQASNLIRAVGLAVAAAGAVGVVKAFDGVPSLTEMTSGLASIIAMHVLTDDEDGGAGNSATPDGFKLPREVVADRIVEYAGDRSIPGVPDADLPEYVEDIMGGPGYQLRTLPAETLEWPGGTTKPARWQSERAMAEHTSSPARDTSTSRDCSMNRSRGLPLPAELTAELWSSLDPDELAYVAQIDIARLELERSRLPQGRRDRLQSPVYSVEKRFRTWERLIQRMENNAGHYLIDEYVDDLISRSTLAEVLSSAPAVTRHKLESALRRLDARFHAVTTGDGGAEFARWHKIRPPSVPVALWERRPITPLWSD</sequence>
<evidence type="ECO:0000256" key="1">
    <source>
        <dbReference type="SAM" id="MobiDB-lite"/>
    </source>
</evidence>
<accession>A0ABV8DR79</accession>
<feature type="region of interest" description="Disordered" evidence="1">
    <location>
        <begin position="277"/>
        <end position="301"/>
    </location>
</feature>
<dbReference type="Proteomes" id="UP001595696">
    <property type="component" value="Unassembled WGS sequence"/>
</dbReference>
<dbReference type="EMBL" id="JBHSAX010000010">
    <property type="protein sequence ID" value="MFC3962580.1"/>
    <property type="molecule type" value="Genomic_DNA"/>
</dbReference>
<keyword evidence="3" id="KW-1185">Reference proteome</keyword>
<gene>
    <name evidence="2" type="ORF">ACFO0B_11340</name>
</gene>
<proteinExistence type="predicted"/>
<protein>
    <submittedName>
        <fullName evidence="2">Uncharacterized protein</fullName>
    </submittedName>
</protein>
<evidence type="ECO:0000313" key="2">
    <source>
        <dbReference type="EMBL" id="MFC3962580.1"/>
    </source>
</evidence>
<evidence type="ECO:0000313" key="3">
    <source>
        <dbReference type="Proteomes" id="UP001595696"/>
    </source>
</evidence>
<name>A0ABV8DR79_9NOCA</name>
<reference evidence="3" key="1">
    <citation type="journal article" date="2019" name="Int. J. Syst. Evol. Microbiol.">
        <title>The Global Catalogue of Microorganisms (GCM) 10K type strain sequencing project: providing services to taxonomists for standard genome sequencing and annotation.</title>
        <authorList>
            <consortium name="The Broad Institute Genomics Platform"/>
            <consortium name="The Broad Institute Genome Sequencing Center for Infectious Disease"/>
            <person name="Wu L."/>
            <person name="Ma J."/>
        </authorList>
    </citation>
    <scope>NUCLEOTIDE SEQUENCE [LARGE SCALE GENOMIC DNA]</scope>
    <source>
        <strain evidence="3">CGMCC 4.7330</strain>
    </source>
</reference>
<organism evidence="2 3">
    <name type="scientific">Nocardia jiangsuensis</name>
    <dbReference type="NCBI Taxonomy" id="1691563"/>
    <lineage>
        <taxon>Bacteria</taxon>
        <taxon>Bacillati</taxon>
        <taxon>Actinomycetota</taxon>
        <taxon>Actinomycetes</taxon>
        <taxon>Mycobacteriales</taxon>
        <taxon>Nocardiaceae</taxon>
        <taxon>Nocardia</taxon>
    </lineage>
</organism>
<comment type="caution">
    <text evidence="2">The sequence shown here is derived from an EMBL/GenBank/DDBJ whole genome shotgun (WGS) entry which is preliminary data.</text>
</comment>